<gene>
    <name evidence="1" type="ORF">EB796_015693</name>
</gene>
<dbReference type="EMBL" id="VXIV02002377">
    <property type="protein sequence ID" value="KAF6025998.1"/>
    <property type="molecule type" value="Genomic_DNA"/>
</dbReference>
<keyword evidence="2" id="KW-1185">Reference proteome</keyword>
<name>A0A7J7JKW9_BUGNE</name>
<dbReference type="Proteomes" id="UP000593567">
    <property type="component" value="Unassembled WGS sequence"/>
</dbReference>
<dbReference type="AlphaFoldDB" id="A0A7J7JKW9"/>
<comment type="caution">
    <text evidence="1">The sequence shown here is derived from an EMBL/GenBank/DDBJ whole genome shotgun (WGS) entry which is preliminary data.</text>
</comment>
<protein>
    <submittedName>
        <fullName evidence="1">Uncharacterized protein</fullName>
    </submittedName>
</protein>
<reference evidence="1" key="1">
    <citation type="submission" date="2020-06" db="EMBL/GenBank/DDBJ databases">
        <title>Draft genome of Bugula neritina, a colonial animal packing powerful symbionts and potential medicines.</title>
        <authorList>
            <person name="Rayko M."/>
        </authorList>
    </citation>
    <scope>NUCLEOTIDE SEQUENCE [LARGE SCALE GENOMIC DNA]</scope>
    <source>
        <strain evidence="1">Kwan_BN1</strain>
    </source>
</reference>
<accession>A0A7J7JKW9</accession>
<organism evidence="1 2">
    <name type="scientific">Bugula neritina</name>
    <name type="common">Brown bryozoan</name>
    <name type="synonym">Sertularia neritina</name>
    <dbReference type="NCBI Taxonomy" id="10212"/>
    <lineage>
        <taxon>Eukaryota</taxon>
        <taxon>Metazoa</taxon>
        <taxon>Spiralia</taxon>
        <taxon>Lophotrochozoa</taxon>
        <taxon>Bryozoa</taxon>
        <taxon>Gymnolaemata</taxon>
        <taxon>Cheilostomatida</taxon>
        <taxon>Flustrina</taxon>
        <taxon>Buguloidea</taxon>
        <taxon>Bugulidae</taxon>
        <taxon>Bugula</taxon>
    </lineage>
</organism>
<proteinExistence type="predicted"/>
<evidence type="ECO:0000313" key="2">
    <source>
        <dbReference type="Proteomes" id="UP000593567"/>
    </source>
</evidence>
<sequence>MRSPFIYSISICLSYEVILSNSEDSSSTSCCILQERQTAFCRKHLIGTICNRTLRYFAEQEIEICRVCKEIQMHCWNCCERKH</sequence>
<evidence type="ECO:0000313" key="1">
    <source>
        <dbReference type="EMBL" id="KAF6025998.1"/>
    </source>
</evidence>